<evidence type="ECO:0000256" key="6">
    <source>
        <dbReference type="HAMAP-Rule" id="MF_00031"/>
    </source>
</evidence>
<dbReference type="SUPFAM" id="SSF50249">
    <property type="entry name" value="Nucleic acid-binding proteins"/>
    <property type="match status" value="1"/>
</dbReference>
<dbReference type="InterPro" id="IPR000085">
    <property type="entry name" value="RuvA"/>
</dbReference>
<feature type="domain" description="Holliday junction DNA helicase RuvA C-terminal" evidence="8">
    <location>
        <begin position="154"/>
        <end position="199"/>
    </location>
</feature>
<dbReference type="GO" id="GO:0006281">
    <property type="term" value="P:DNA repair"/>
    <property type="evidence" value="ECO:0007669"/>
    <property type="project" value="UniProtKB-UniRule"/>
</dbReference>
<keyword evidence="4 6" id="KW-0233">DNA recombination</keyword>
<dbReference type="Pfam" id="PF01330">
    <property type="entry name" value="RuvA_N"/>
    <property type="match status" value="1"/>
</dbReference>
<dbReference type="Gene3D" id="1.10.8.10">
    <property type="entry name" value="DNA helicase RuvA subunit, C-terminal domain"/>
    <property type="match status" value="1"/>
</dbReference>
<dbReference type="EMBL" id="CADDAV010000019">
    <property type="protein sequence ID" value="CAB0607258.1"/>
    <property type="molecule type" value="Genomic_DNA"/>
</dbReference>
<comment type="function">
    <text evidence="6">The RuvA-RuvB-RuvC complex processes Holliday junction (HJ) DNA during genetic recombination and DNA repair, while the RuvA-RuvB complex plays an important role in the rescue of blocked DNA replication forks via replication fork reversal (RFR). RuvA specifically binds to HJ cruciform DNA, conferring on it an open structure. The RuvB hexamer acts as an ATP-dependent pump, pulling dsDNA into and through the RuvAB complex. HJ branch migration allows RuvC to scan DNA until it finds its consensus sequence, where it cleaves and resolves the cruciform DNA.</text>
</comment>
<accession>A0A0D6GCV7</accession>
<dbReference type="HAMAP" id="MF_00031">
    <property type="entry name" value="DNA_HJ_migration_RuvA"/>
    <property type="match status" value="1"/>
</dbReference>
<comment type="caution">
    <text evidence="9">The sequence shown here is derived from an EMBL/GenBank/DDBJ whole genome shotgun (WGS) entry which is preliminary data.</text>
</comment>
<feature type="region of interest" description="Domain III" evidence="6">
    <location>
        <begin position="152"/>
        <end position="203"/>
    </location>
</feature>
<dbReference type="NCBIfam" id="TIGR00084">
    <property type="entry name" value="ruvA"/>
    <property type="match status" value="1"/>
</dbReference>
<organism evidence="9 10">
    <name type="scientific">Corynebacterium diphtheriae</name>
    <dbReference type="NCBI Taxonomy" id="1717"/>
    <lineage>
        <taxon>Bacteria</taxon>
        <taxon>Bacillati</taxon>
        <taxon>Actinomycetota</taxon>
        <taxon>Actinomycetes</taxon>
        <taxon>Mycobacteriales</taxon>
        <taxon>Corynebacteriaceae</taxon>
        <taxon>Corynebacterium</taxon>
    </lineage>
</organism>
<reference evidence="9 10" key="1">
    <citation type="submission" date="2020-02" db="EMBL/GenBank/DDBJ databases">
        <authorList>
            <person name="Brisse S."/>
        </authorList>
    </citation>
    <scope>NUCLEOTIDE SEQUENCE [LARGE SCALE GENOMIC DNA]</scope>
    <source>
        <strain evidence="9">CIP107547</strain>
    </source>
</reference>
<dbReference type="GeneID" id="29421073"/>
<dbReference type="GO" id="GO:0005524">
    <property type="term" value="F:ATP binding"/>
    <property type="evidence" value="ECO:0007669"/>
    <property type="project" value="InterPro"/>
</dbReference>
<dbReference type="InterPro" id="IPR010994">
    <property type="entry name" value="RuvA_2-like"/>
</dbReference>
<comment type="subcellular location">
    <subcellularLocation>
        <location evidence="6">Cytoplasm</location>
    </subcellularLocation>
</comment>
<evidence type="ECO:0000313" key="10">
    <source>
        <dbReference type="Proteomes" id="UP000480222"/>
    </source>
</evidence>
<dbReference type="SUPFAM" id="SSF46929">
    <property type="entry name" value="DNA helicase RuvA subunit, C-terminal domain"/>
    <property type="match status" value="1"/>
</dbReference>
<dbReference type="Pfam" id="PF14520">
    <property type="entry name" value="HHH_5"/>
    <property type="match status" value="1"/>
</dbReference>
<dbReference type="GO" id="GO:0048476">
    <property type="term" value="C:Holliday junction resolvase complex"/>
    <property type="evidence" value="ECO:0007669"/>
    <property type="project" value="UniProtKB-UniRule"/>
</dbReference>
<dbReference type="Pfam" id="PF07499">
    <property type="entry name" value="RuvA_C"/>
    <property type="match status" value="1"/>
</dbReference>
<dbReference type="GO" id="GO:0005737">
    <property type="term" value="C:cytoplasm"/>
    <property type="evidence" value="ECO:0007669"/>
    <property type="project" value="UniProtKB-SubCell"/>
</dbReference>
<dbReference type="GO" id="GO:0009379">
    <property type="term" value="C:Holliday junction helicase complex"/>
    <property type="evidence" value="ECO:0007669"/>
    <property type="project" value="InterPro"/>
</dbReference>
<dbReference type="Gene3D" id="1.10.150.20">
    <property type="entry name" value="5' to 3' exonuclease, C-terminal subdomain"/>
    <property type="match status" value="1"/>
</dbReference>
<evidence type="ECO:0000259" key="8">
    <source>
        <dbReference type="Pfam" id="PF07499"/>
    </source>
</evidence>
<dbReference type="AlphaFoldDB" id="A0A0D6GCV7"/>
<comment type="caution">
    <text evidence="6">Lacks conserved residue(s) required for the propagation of feature annotation.</text>
</comment>
<keyword evidence="2 6" id="KW-0227">DNA damage</keyword>
<evidence type="ECO:0000256" key="2">
    <source>
        <dbReference type="ARBA" id="ARBA00022763"/>
    </source>
</evidence>
<keyword evidence="1 6" id="KW-0963">Cytoplasm</keyword>
<dbReference type="GO" id="GO:0000400">
    <property type="term" value="F:four-way junction DNA binding"/>
    <property type="evidence" value="ECO:0007669"/>
    <property type="project" value="UniProtKB-UniRule"/>
</dbReference>
<protein>
    <recommendedName>
        <fullName evidence="6">Holliday junction branch migration complex subunit RuvA</fullName>
    </recommendedName>
</protein>
<dbReference type="OMA" id="ECAGVGY"/>
<evidence type="ECO:0000256" key="3">
    <source>
        <dbReference type="ARBA" id="ARBA00023125"/>
    </source>
</evidence>
<dbReference type="CDD" id="cd14332">
    <property type="entry name" value="UBA_RuvA_C"/>
    <property type="match status" value="1"/>
</dbReference>
<comment type="subunit">
    <text evidence="6">Homotetramer. Forms an RuvA(8)-RuvB(12)-Holliday junction (HJ) complex. HJ DNA is sandwiched between 2 RuvA tetramers; dsDNA enters through RuvA and exits via RuvB. An RuvB hexamer assembles on each DNA strand where it exits the tetramer. Each RuvB hexamer is contacted by two RuvA subunits (via domain III) on 2 adjacent RuvB subunits; this complex drives branch migration. In the full resolvosome a probable DNA-RuvA(4)-RuvB(12)-RuvC(2) complex forms which resolves the HJ.</text>
</comment>
<proteinExistence type="inferred from homology"/>
<evidence type="ECO:0000313" key="9">
    <source>
        <dbReference type="EMBL" id="CAB0607258.1"/>
    </source>
</evidence>
<comment type="domain">
    <text evidence="6">Has three domains with a flexible linker between the domains II and III and assumes an 'L' shape. Domain III is highly mobile and contacts RuvB.</text>
</comment>
<dbReference type="Proteomes" id="UP000480222">
    <property type="component" value="Unassembled WGS sequence"/>
</dbReference>
<dbReference type="SUPFAM" id="SSF47781">
    <property type="entry name" value="RuvA domain 2-like"/>
    <property type="match status" value="1"/>
</dbReference>
<dbReference type="InterPro" id="IPR013849">
    <property type="entry name" value="DNA_helicase_Holl-junc_RuvA_I"/>
</dbReference>
<dbReference type="KEGG" id="cdip:ERS451417_01374"/>
<gene>
    <name evidence="6" type="primary">ruvA</name>
    <name evidence="9" type="ORF">CIP107547_01561</name>
</gene>
<evidence type="ECO:0000256" key="5">
    <source>
        <dbReference type="ARBA" id="ARBA00023204"/>
    </source>
</evidence>
<evidence type="ECO:0000256" key="4">
    <source>
        <dbReference type="ARBA" id="ARBA00023172"/>
    </source>
</evidence>
<dbReference type="GO" id="GO:0009378">
    <property type="term" value="F:four-way junction helicase activity"/>
    <property type="evidence" value="ECO:0007669"/>
    <property type="project" value="InterPro"/>
</dbReference>
<dbReference type="InterPro" id="IPR012340">
    <property type="entry name" value="NA-bd_OB-fold"/>
</dbReference>
<evidence type="ECO:0000256" key="1">
    <source>
        <dbReference type="ARBA" id="ARBA00022490"/>
    </source>
</evidence>
<dbReference type="InterPro" id="IPR036267">
    <property type="entry name" value="RuvA_C_sf"/>
</dbReference>
<name>A0A0D6GCV7_CORDP</name>
<sequence>MIVSLRGTVESIGLGSAVIECNGVGYEVLAAPTTLGRLTRGEQARVLTTMVVREESQTLYGFTDDASRRMFVLLQSVSGLGPKLALAAQSVFTTEDIARHIAGGDAKALQKIPGVGKRMAERMIVDLKDKVAGFNDGIPAAAQPQLSIAVDQAVQEQVLEALVGLGFSEKTALPVLSRVLRDSPELSTSQALRAALSELGTKN</sequence>
<keyword evidence="5 6" id="KW-0234">DNA repair</keyword>
<feature type="domain" description="DNA helicase Holliday junction RuvA type" evidence="7">
    <location>
        <begin position="1"/>
        <end position="61"/>
    </location>
</feature>
<dbReference type="InterPro" id="IPR011114">
    <property type="entry name" value="RuvA_C"/>
</dbReference>
<dbReference type="GO" id="GO:0006310">
    <property type="term" value="P:DNA recombination"/>
    <property type="evidence" value="ECO:0007669"/>
    <property type="project" value="UniProtKB-UniRule"/>
</dbReference>
<keyword evidence="3 6" id="KW-0238">DNA-binding</keyword>
<dbReference type="RefSeq" id="WP_014310485.1">
    <property type="nucleotide sequence ID" value="NZ_CAJDYU010000004.1"/>
</dbReference>
<comment type="similarity">
    <text evidence="6">Belongs to the RuvA family.</text>
</comment>
<evidence type="ECO:0000259" key="7">
    <source>
        <dbReference type="Pfam" id="PF01330"/>
    </source>
</evidence>
<dbReference type="Gene3D" id="2.40.50.140">
    <property type="entry name" value="Nucleic acid-binding proteins"/>
    <property type="match status" value="1"/>
</dbReference>